<sequence>MGEIEANDEKLDEALLQFPGAGSSPWGSIWSSSELKSSWTQETPFDAAAEIVRQLVLRQRPELETVLDTVLSDLHGKCPQGHVSEQVEKGSSAMSDRLQELQEQKASLLQHLRDVAEEANSHKRGVPNNSFWGFF</sequence>
<feature type="coiled-coil region" evidence="1">
    <location>
        <begin position="84"/>
        <end position="118"/>
    </location>
</feature>
<dbReference type="EMBL" id="DF237645">
    <property type="protein sequence ID" value="GAQ90879.1"/>
    <property type="molecule type" value="Genomic_DNA"/>
</dbReference>
<accession>A0A1Y1IN43</accession>
<organism evidence="2 3">
    <name type="scientific">Klebsormidium nitens</name>
    <name type="common">Green alga</name>
    <name type="synonym">Ulothrix nitens</name>
    <dbReference type="NCBI Taxonomy" id="105231"/>
    <lineage>
        <taxon>Eukaryota</taxon>
        <taxon>Viridiplantae</taxon>
        <taxon>Streptophyta</taxon>
        <taxon>Klebsormidiophyceae</taxon>
        <taxon>Klebsormidiales</taxon>
        <taxon>Klebsormidiaceae</taxon>
        <taxon>Klebsormidium</taxon>
    </lineage>
</organism>
<gene>
    <name evidence="2" type="ORF">KFL_006960050</name>
</gene>
<evidence type="ECO:0000313" key="3">
    <source>
        <dbReference type="Proteomes" id="UP000054558"/>
    </source>
</evidence>
<protein>
    <submittedName>
        <fullName evidence="2">Uncharacterized protein</fullName>
    </submittedName>
</protein>
<keyword evidence="1" id="KW-0175">Coiled coil</keyword>
<proteinExistence type="predicted"/>
<name>A0A1Y1IN43_KLENI</name>
<keyword evidence="3" id="KW-1185">Reference proteome</keyword>
<evidence type="ECO:0000256" key="1">
    <source>
        <dbReference type="SAM" id="Coils"/>
    </source>
</evidence>
<evidence type="ECO:0000313" key="2">
    <source>
        <dbReference type="EMBL" id="GAQ90879.1"/>
    </source>
</evidence>
<reference evidence="2 3" key="1">
    <citation type="journal article" date="2014" name="Nat. Commun.">
        <title>Klebsormidium flaccidum genome reveals primary factors for plant terrestrial adaptation.</title>
        <authorList>
            <person name="Hori K."/>
            <person name="Maruyama F."/>
            <person name="Fujisawa T."/>
            <person name="Togashi T."/>
            <person name="Yamamoto N."/>
            <person name="Seo M."/>
            <person name="Sato S."/>
            <person name="Yamada T."/>
            <person name="Mori H."/>
            <person name="Tajima N."/>
            <person name="Moriyama T."/>
            <person name="Ikeuchi M."/>
            <person name="Watanabe M."/>
            <person name="Wada H."/>
            <person name="Kobayashi K."/>
            <person name="Saito M."/>
            <person name="Masuda T."/>
            <person name="Sasaki-Sekimoto Y."/>
            <person name="Mashiguchi K."/>
            <person name="Awai K."/>
            <person name="Shimojima M."/>
            <person name="Masuda S."/>
            <person name="Iwai M."/>
            <person name="Nobusawa T."/>
            <person name="Narise T."/>
            <person name="Kondo S."/>
            <person name="Saito H."/>
            <person name="Sato R."/>
            <person name="Murakawa M."/>
            <person name="Ihara Y."/>
            <person name="Oshima-Yamada Y."/>
            <person name="Ohtaka K."/>
            <person name="Satoh M."/>
            <person name="Sonobe K."/>
            <person name="Ishii M."/>
            <person name="Ohtani R."/>
            <person name="Kanamori-Sato M."/>
            <person name="Honoki R."/>
            <person name="Miyazaki D."/>
            <person name="Mochizuki H."/>
            <person name="Umetsu J."/>
            <person name="Higashi K."/>
            <person name="Shibata D."/>
            <person name="Kamiya Y."/>
            <person name="Sato N."/>
            <person name="Nakamura Y."/>
            <person name="Tabata S."/>
            <person name="Ida S."/>
            <person name="Kurokawa K."/>
            <person name="Ohta H."/>
        </authorList>
    </citation>
    <scope>NUCLEOTIDE SEQUENCE [LARGE SCALE GENOMIC DNA]</scope>
    <source>
        <strain evidence="2 3">NIES-2285</strain>
    </source>
</reference>
<dbReference type="AlphaFoldDB" id="A0A1Y1IN43"/>
<dbReference type="Proteomes" id="UP000054558">
    <property type="component" value="Unassembled WGS sequence"/>
</dbReference>